<accession>A0A090GAP3</accession>
<gene>
    <name evidence="2" type="ORF">MPL3365_220015</name>
</gene>
<reference evidence="2 3" key="1">
    <citation type="submission" date="2014-08" db="EMBL/GenBank/DDBJ databases">
        <authorList>
            <person name="Moulin Lionel"/>
        </authorList>
    </citation>
    <scope>NUCLEOTIDE SEQUENCE [LARGE SCALE GENOMIC DNA]</scope>
</reference>
<dbReference type="AlphaFoldDB" id="A0A090GAP3"/>
<name>A0A090GAP3_MESPL</name>
<evidence type="ECO:0000313" key="3">
    <source>
        <dbReference type="Proteomes" id="UP000046122"/>
    </source>
</evidence>
<feature type="region of interest" description="Disordered" evidence="1">
    <location>
        <begin position="53"/>
        <end position="97"/>
    </location>
</feature>
<protein>
    <submittedName>
        <fullName evidence="2">Uncharacterized protein</fullName>
    </submittedName>
</protein>
<evidence type="ECO:0000313" key="2">
    <source>
        <dbReference type="EMBL" id="CDX56021.1"/>
    </source>
</evidence>
<organism evidence="2 3">
    <name type="scientific">Mesorhizobium plurifarium</name>
    <dbReference type="NCBI Taxonomy" id="69974"/>
    <lineage>
        <taxon>Bacteria</taxon>
        <taxon>Pseudomonadati</taxon>
        <taxon>Pseudomonadota</taxon>
        <taxon>Alphaproteobacteria</taxon>
        <taxon>Hyphomicrobiales</taxon>
        <taxon>Phyllobacteriaceae</taxon>
        <taxon>Mesorhizobium</taxon>
    </lineage>
</organism>
<sequence>MRLMVWVLQDQTPAQVHSPATASTMPNQAAAKPGNIPPNRSVLNALVGTDGVTRSGKARRNSCLLHVQSKNPSGSNLGIDPEREPERARNAARSHAS</sequence>
<dbReference type="Proteomes" id="UP000046122">
    <property type="component" value="Unassembled WGS sequence"/>
</dbReference>
<dbReference type="EMBL" id="CCNE01000015">
    <property type="protein sequence ID" value="CDX56021.1"/>
    <property type="molecule type" value="Genomic_DNA"/>
</dbReference>
<evidence type="ECO:0000256" key="1">
    <source>
        <dbReference type="SAM" id="MobiDB-lite"/>
    </source>
</evidence>
<feature type="region of interest" description="Disordered" evidence="1">
    <location>
        <begin position="12"/>
        <end position="38"/>
    </location>
</feature>
<feature type="compositionally biased region" description="Basic and acidic residues" evidence="1">
    <location>
        <begin position="80"/>
        <end position="89"/>
    </location>
</feature>
<proteinExistence type="predicted"/>
<feature type="compositionally biased region" description="Polar residues" evidence="1">
    <location>
        <begin position="12"/>
        <end position="27"/>
    </location>
</feature>